<comment type="caution">
    <text evidence="1">The sequence shown here is derived from an EMBL/GenBank/DDBJ whole genome shotgun (WGS) entry which is preliminary data.</text>
</comment>
<dbReference type="PANTHER" id="PTHR22605:SF1">
    <property type="entry name" value="RZ-TYPE DOMAIN-CONTAINING PROTEIN"/>
    <property type="match status" value="1"/>
</dbReference>
<dbReference type="PANTHER" id="PTHR22605">
    <property type="entry name" value="RZ-TYPE DOMAIN-CONTAINING PROTEIN"/>
    <property type="match status" value="1"/>
</dbReference>
<keyword evidence="2" id="KW-1185">Reference proteome</keyword>
<accession>X6LP45</accession>
<protein>
    <recommendedName>
        <fullName evidence="3">Midasin</fullName>
    </recommendedName>
</protein>
<dbReference type="OrthoDB" id="2423195at2759"/>
<dbReference type="AlphaFoldDB" id="X6LP45"/>
<feature type="non-terminal residue" evidence="1">
    <location>
        <position position="140"/>
    </location>
</feature>
<dbReference type="EMBL" id="ASPP01035628">
    <property type="protein sequence ID" value="ETO02505.1"/>
    <property type="molecule type" value="Genomic_DNA"/>
</dbReference>
<gene>
    <name evidence="1" type="ORF">RFI_34926</name>
</gene>
<evidence type="ECO:0008006" key="3">
    <source>
        <dbReference type="Google" id="ProtNLM"/>
    </source>
</evidence>
<feature type="non-terminal residue" evidence="1">
    <location>
        <position position="1"/>
    </location>
</feature>
<dbReference type="SUPFAM" id="SSF52540">
    <property type="entry name" value="P-loop containing nucleoside triphosphate hydrolases"/>
    <property type="match status" value="1"/>
</dbReference>
<sequence length="140" mass="16279">TSLDEDLKLMEKKMDHSLSLLSVNFNKKGHPHTDEWKLLVTQYNWKLYTFEDEDSQNDGKENISNQMKKLQLLLQICGGFTSKHEEKREEQMEEILKKHGDYALTFDNILKMVAIFFRIKSGIPVLIMGETGCGKTKLLK</sequence>
<dbReference type="GO" id="GO:0016887">
    <property type="term" value="F:ATP hydrolysis activity"/>
    <property type="evidence" value="ECO:0007669"/>
    <property type="project" value="InterPro"/>
</dbReference>
<dbReference type="Proteomes" id="UP000023152">
    <property type="component" value="Unassembled WGS sequence"/>
</dbReference>
<evidence type="ECO:0000313" key="1">
    <source>
        <dbReference type="EMBL" id="ETO02505.1"/>
    </source>
</evidence>
<dbReference type="GO" id="GO:0004842">
    <property type="term" value="F:ubiquitin-protein transferase activity"/>
    <property type="evidence" value="ECO:0007669"/>
    <property type="project" value="InterPro"/>
</dbReference>
<evidence type="ECO:0000313" key="2">
    <source>
        <dbReference type="Proteomes" id="UP000023152"/>
    </source>
</evidence>
<dbReference type="InterPro" id="IPR027417">
    <property type="entry name" value="P-loop_NTPase"/>
</dbReference>
<reference evidence="1 2" key="1">
    <citation type="journal article" date="2013" name="Curr. Biol.">
        <title>The Genome of the Foraminiferan Reticulomyxa filosa.</title>
        <authorList>
            <person name="Glockner G."/>
            <person name="Hulsmann N."/>
            <person name="Schleicher M."/>
            <person name="Noegel A.A."/>
            <person name="Eichinger L."/>
            <person name="Gallinger C."/>
            <person name="Pawlowski J."/>
            <person name="Sierra R."/>
            <person name="Euteneuer U."/>
            <person name="Pillet L."/>
            <person name="Moustafa A."/>
            <person name="Platzer M."/>
            <person name="Groth M."/>
            <person name="Szafranski K."/>
            <person name="Schliwa M."/>
        </authorList>
    </citation>
    <scope>NUCLEOTIDE SEQUENCE [LARGE SCALE GENOMIC DNA]</scope>
</reference>
<name>X6LP45_RETFI</name>
<dbReference type="InterPro" id="IPR031248">
    <property type="entry name" value="RNF213"/>
</dbReference>
<organism evidence="1 2">
    <name type="scientific">Reticulomyxa filosa</name>
    <dbReference type="NCBI Taxonomy" id="46433"/>
    <lineage>
        <taxon>Eukaryota</taxon>
        <taxon>Sar</taxon>
        <taxon>Rhizaria</taxon>
        <taxon>Retaria</taxon>
        <taxon>Foraminifera</taxon>
        <taxon>Monothalamids</taxon>
        <taxon>Reticulomyxidae</taxon>
        <taxon>Reticulomyxa</taxon>
    </lineage>
</organism>
<proteinExistence type="predicted"/>